<keyword evidence="6" id="KW-0479">Metal-binding</keyword>
<feature type="binding site" evidence="6">
    <location>
        <position position="277"/>
    </location>
    <ligand>
        <name>Zn(2+)</name>
        <dbReference type="ChEBI" id="CHEBI:29105"/>
    </ligand>
</feature>
<protein>
    <submittedName>
        <fullName evidence="9">MPR-like GPCR protein</fullName>
    </submittedName>
</protein>
<dbReference type="GO" id="GO:0016020">
    <property type="term" value="C:membrane"/>
    <property type="evidence" value="ECO:0007669"/>
    <property type="project" value="UniProtKB-SubCell"/>
</dbReference>
<evidence type="ECO:0000256" key="4">
    <source>
        <dbReference type="ARBA" id="ARBA00022989"/>
    </source>
</evidence>
<comment type="similarity">
    <text evidence="2">Belongs to the ADIPOR family.</text>
</comment>
<feature type="transmembrane region" description="Helical" evidence="8">
    <location>
        <begin position="176"/>
        <end position="196"/>
    </location>
</feature>
<dbReference type="GO" id="GO:0006882">
    <property type="term" value="P:intracellular zinc ion homeostasis"/>
    <property type="evidence" value="ECO:0007669"/>
    <property type="project" value="TreeGrafter"/>
</dbReference>
<dbReference type="PANTHER" id="PTHR20855">
    <property type="entry name" value="ADIPOR/PROGESTIN RECEPTOR-RELATED"/>
    <property type="match status" value="1"/>
</dbReference>
<gene>
    <name evidence="9" type="ORF">K491DRAFT_592452</name>
</gene>
<feature type="transmembrane region" description="Helical" evidence="8">
    <location>
        <begin position="242"/>
        <end position="259"/>
    </location>
</feature>
<reference evidence="9" key="1">
    <citation type="journal article" date="2020" name="Stud. Mycol.">
        <title>101 Dothideomycetes genomes: a test case for predicting lifestyles and emergence of pathogens.</title>
        <authorList>
            <person name="Haridas S."/>
            <person name="Albert R."/>
            <person name="Binder M."/>
            <person name="Bloem J."/>
            <person name="Labutti K."/>
            <person name="Salamov A."/>
            <person name="Andreopoulos B."/>
            <person name="Baker S."/>
            <person name="Barry K."/>
            <person name="Bills G."/>
            <person name="Bluhm B."/>
            <person name="Cannon C."/>
            <person name="Castanera R."/>
            <person name="Culley D."/>
            <person name="Daum C."/>
            <person name="Ezra D."/>
            <person name="Gonzalez J."/>
            <person name="Henrissat B."/>
            <person name="Kuo A."/>
            <person name="Liang C."/>
            <person name="Lipzen A."/>
            <person name="Lutzoni F."/>
            <person name="Magnuson J."/>
            <person name="Mondo S."/>
            <person name="Nolan M."/>
            <person name="Ohm R."/>
            <person name="Pangilinan J."/>
            <person name="Park H.-J."/>
            <person name="Ramirez L."/>
            <person name="Alfaro M."/>
            <person name="Sun H."/>
            <person name="Tritt A."/>
            <person name="Yoshinaga Y."/>
            <person name="Zwiers L.-H."/>
            <person name="Turgeon B."/>
            <person name="Goodwin S."/>
            <person name="Spatafora J."/>
            <person name="Crous P."/>
            <person name="Grigoriev I."/>
        </authorList>
    </citation>
    <scope>NUCLEOTIDE SEQUENCE</scope>
    <source>
        <strain evidence="9">CBS 122681</strain>
    </source>
</reference>
<evidence type="ECO:0000256" key="7">
    <source>
        <dbReference type="SAM" id="MobiDB-lite"/>
    </source>
</evidence>
<evidence type="ECO:0000313" key="9">
    <source>
        <dbReference type="EMBL" id="KAF2658831.1"/>
    </source>
</evidence>
<accession>A0A6A6THL2</accession>
<feature type="binding site" evidence="6">
    <location>
        <position position="281"/>
    </location>
    <ligand>
        <name>Zn(2+)</name>
        <dbReference type="ChEBI" id="CHEBI:29105"/>
    </ligand>
</feature>
<feature type="transmembrane region" description="Helical" evidence="8">
    <location>
        <begin position="279"/>
        <end position="296"/>
    </location>
</feature>
<evidence type="ECO:0000313" key="10">
    <source>
        <dbReference type="Proteomes" id="UP000799324"/>
    </source>
</evidence>
<feature type="transmembrane region" description="Helical" evidence="8">
    <location>
        <begin position="208"/>
        <end position="230"/>
    </location>
</feature>
<organism evidence="9 10">
    <name type="scientific">Lophiostoma macrostomum CBS 122681</name>
    <dbReference type="NCBI Taxonomy" id="1314788"/>
    <lineage>
        <taxon>Eukaryota</taxon>
        <taxon>Fungi</taxon>
        <taxon>Dikarya</taxon>
        <taxon>Ascomycota</taxon>
        <taxon>Pezizomycotina</taxon>
        <taxon>Dothideomycetes</taxon>
        <taxon>Pleosporomycetidae</taxon>
        <taxon>Pleosporales</taxon>
        <taxon>Lophiostomataceae</taxon>
        <taxon>Lophiostoma</taxon>
    </lineage>
</organism>
<dbReference type="PANTHER" id="PTHR20855:SF52">
    <property type="entry name" value="ADIPONECTIN RECEPTOR PROTEIN"/>
    <property type="match status" value="1"/>
</dbReference>
<feature type="transmembrane region" description="Helical" evidence="8">
    <location>
        <begin position="106"/>
        <end position="129"/>
    </location>
</feature>
<evidence type="ECO:0000256" key="2">
    <source>
        <dbReference type="ARBA" id="ARBA00007018"/>
    </source>
</evidence>
<keyword evidence="4 8" id="KW-1133">Transmembrane helix</keyword>
<keyword evidence="10" id="KW-1185">Reference proteome</keyword>
<evidence type="ECO:0000256" key="6">
    <source>
        <dbReference type="PIRSR" id="PIRSR604254-1"/>
    </source>
</evidence>
<dbReference type="GO" id="GO:0046872">
    <property type="term" value="F:metal ion binding"/>
    <property type="evidence" value="ECO:0007669"/>
    <property type="project" value="UniProtKB-KW"/>
</dbReference>
<keyword evidence="5 8" id="KW-0472">Membrane</keyword>
<dbReference type="AlphaFoldDB" id="A0A6A6THL2"/>
<keyword evidence="6" id="KW-0862">Zinc</keyword>
<comment type="subcellular location">
    <subcellularLocation>
        <location evidence="1">Membrane</location>
        <topology evidence="1">Multi-pass membrane protein</topology>
    </subcellularLocation>
</comment>
<keyword evidence="3 8" id="KW-0812">Transmembrane</keyword>
<feature type="binding site" evidence="6">
    <location>
        <position position="131"/>
    </location>
    <ligand>
        <name>Zn(2+)</name>
        <dbReference type="ChEBI" id="CHEBI:29105"/>
    </ligand>
</feature>
<feature type="transmembrane region" description="Helical" evidence="8">
    <location>
        <begin position="149"/>
        <end position="169"/>
    </location>
</feature>
<feature type="transmembrane region" description="Helical" evidence="8">
    <location>
        <begin position="76"/>
        <end position="94"/>
    </location>
</feature>
<evidence type="ECO:0000256" key="5">
    <source>
        <dbReference type="ARBA" id="ARBA00023136"/>
    </source>
</evidence>
<evidence type="ECO:0000256" key="3">
    <source>
        <dbReference type="ARBA" id="ARBA00022692"/>
    </source>
</evidence>
<evidence type="ECO:0000256" key="8">
    <source>
        <dbReference type="SAM" id="Phobius"/>
    </source>
</evidence>
<name>A0A6A6THL2_9PLEO</name>
<proteinExistence type="inferred from homology"/>
<feature type="region of interest" description="Disordered" evidence="7">
    <location>
        <begin position="1"/>
        <end position="30"/>
    </location>
</feature>
<dbReference type="GO" id="GO:0038023">
    <property type="term" value="F:signaling receptor activity"/>
    <property type="evidence" value="ECO:0007669"/>
    <property type="project" value="TreeGrafter"/>
</dbReference>
<dbReference type="EMBL" id="MU004312">
    <property type="protein sequence ID" value="KAF2658831.1"/>
    <property type="molecule type" value="Genomic_DNA"/>
</dbReference>
<evidence type="ECO:0000256" key="1">
    <source>
        <dbReference type="ARBA" id="ARBA00004141"/>
    </source>
</evidence>
<sequence length="310" mass="35908">MSEPKAKERRSKGRDSGAVERPPNLPPTRPSLLTYEEIFEWQRDNEYILTGYRPEKANYKDIFLSLTFLHNETCNIYTHLIGAILVLPVAYIYMRILPEPQYHDVLAADYVIFVVFFFSCEFCLLSSAVYHLMQPHSHKVEQFWHRMDLLGIVVIIAGTFIAAIYYFFICKPAFQILHWVLTVVSGSVVATLISIPKFRTLRWRTLRVTAFFLFGLSAFIPLLHGVGLYGSHYMFEYMGMKWYLIELALYASGTLIFALRPPERFAPGKFDTFGTSHQVFHILILVAMWVNCLALTQSFKSVHTLELCHR</sequence>
<dbReference type="InterPro" id="IPR004254">
    <property type="entry name" value="AdipoR/HlyIII-related"/>
</dbReference>
<dbReference type="Proteomes" id="UP000799324">
    <property type="component" value="Unassembled WGS sequence"/>
</dbReference>
<dbReference type="OrthoDB" id="529367at2759"/>
<dbReference type="Pfam" id="PF03006">
    <property type="entry name" value="HlyIII"/>
    <property type="match status" value="1"/>
</dbReference>